<dbReference type="SMART" id="SM00369">
    <property type="entry name" value="LRR_TYP"/>
    <property type="match status" value="2"/>
</dbReference>
<evidence type="ECO:0000313" key="3">
    <source>
        <dbReference type="EMBL" id="MBC3789715.1"/>
    </source>
</evidence>
<accession>A0ABR6W1W0</accession>
<dbReference type="InterPro" id="IPR050216">
    <property type="entry name" value="LRR_domain-containing"/>
</dbReference>
<dbReference type="SUPFAM" id="SSF52075">
    <property type="entry name" value="Outer arm dynein light chain 1"/>
    <property type="match status" value="1"/>
</dbReference>
<dbReference type="InterPro" id="IPR025875">
    <property type="entry name" value="Leu-rich_rpt_4"/>
</dbReference>
<dbReference type="Proteomes" id="UP000700732">
    <property type="component" value="Unassembled WGS sequence"/>
</dbReference>
<keyword evidence="4" id="KW-1185">Reference proteome</keyword>
<dbReference type="PROSITE" id="PS51450">
    <property type="entry name" value="LRR"/>
    <property type="match status" value="1"/>
</dbReference>
<protein>
    <submittedName>
        <fullName evidence="3">Leucine-rich repeat (LRR) protein</fullName>
    </submittedName>
</protein>
<dbReference type="Pfam" id="PF12799">
    <property type="entry name" value="LRR_4"/>
    <property type="match status" value="1"/>
</dbReference>
<dbReference type="PANTHER" id="PTHR48051:SF1">
    <property type="entry name" value="RAS SUPPRESSOR PROTEIN 1"/>
    <property type="match status" value="1"/>
</dbReference>
<dbReference type="RefSeq" id="WP_235985298.1">
    <property type="nucleotide sequence ID" value="NZ_VFIA01000001.1"/>
</dbReference>
<evidence type="ECO:0000256" key="2">
    <source>
        <dbReference type="ARBA" id="ARBA00022737"/>
    </source>
</evidence>
<keyword evidence="2" id="KW-0677">Repeat</keyword>
<dbReference type="PANTHER" id="PTHR48051">
    <property type="match status" value="1"/>
</dbReference>
<sequence length="104" mass="11945">MLYAHHNRISQLPVNFSTLNELRVLDISYNWFNVAPSLLSLLPALEELDLNNNNLQELPTDLSRLKNLKKLHLRSNPLTQGDAKTGPYAQLIEQLEANKTEVFY</sequence>
<dbReference type="InterPro" id="IPR032675">
    <property type="entry name" value="LRR_dom_sf"/>
</dbReference>
<evidence type="ECO:0000313" key="4">
    <source>
        <dbReference type="Proteomes" id="UP000700732"/>
    </source>
</evidence>
<gene>
    <name evidence="3" type="ORF">FH603_197</name>
</gene>
<dbReference type="InterPro" id="IPR001611">
    <property type="entry name" value="Leu-rich_rpt"/>
</dbReference>
<reference evidence="3 4" key="1">
    <citation type="submission" date="2019-06" db="EMBL/GenBank/DDBJ databases">
        <title>Spirosoma utsteinense sp. nov. isolated from Antarctic ice-free soils.</title>
        <authorList>
            <person name="Tahon G."/>
        </authorList>
    </citation>
    <scope>NUCLEOTIDE SEQUENCE [LARGE SCALE GENOMIC DNA]</scope>
    <source>
        <strain evidence="3 4">LMG 31447</strain>
    </source>
</reference>
<proteinExistence type="predicted"/>
<keyword evidence="1" id="KW-0433">Leucine-rich repeat</keyword>
<dbReference type="Gene3D" id="3.80.10.10">
    <property type="entry name" value="Ribonuclease Inhibitor"/>
    <property type="match status" value="1"/>
</dbReference>
<evidence type="ECO:0000256" key="1">
    <source>
        <dbReference type="ARBA" id="ARBA00022614"/>
    </source>
</evidence>
<name>A0ABR6W1W0_9BACT</name>
<dbReference type="Pfam" id="PF00560">
    <property type="entry name" value="LRR_1"/>
    <property type="match status" value="1"/>
</dbReference>
<organism evidence="3 4">
    <name type="scientific">Spirosoma utsteinense</name>
    <dbReference type="NCBI Taxonomy" id="2585773"/>
    <lineage>
        <taxon>Bacteria</taxon>
        <taxon>Pseudomonadati</taxon>
        <taxon>Bacteroidota</taxon>
        <taxon>Cytophagia</taxon>
        <taxon>Cytophagales</taxon>
        <taxon>Cytophagaceae</taxon>
        <taxon>Spirosoma</taxon>
    </lineage>
</organism>
<comment type="caution">
    <text evidence="3">The sequence shown here is derived from an EMBL/GenBank/DDBJ whole genome shotgun (WGS) entry which is preliminary data.</text>
</comment>
<dbReference type="EMBL" id="VFIA01000001">
    <property type="protein sequence ID" value="MBC3789715.1"/>
    <property type="molecule type" value="Genomic_DNA"/>
</dbReference>
<dbReference type="InterPro" id="IPR003591">
    <property type="entry name" value="Leu-rich_rpt_typical-subtyp"/>
</dbReference>